<dbReference type="GO" id="GO:0016705">
    <property type="term" value="F:oxidoreductase activity, acting on paired donors, with incorporation or reduction of molecular oxygen"/>
    <property type="evidence" value="ECO:0007669"/>
    <property type="project" value="InterPro"/>
</dbReference>
<dbReference type="GO" id="GO:0020037">
    <property type="term" value="F:heme binding"/>
    <property type="evidence" value="ECO:0007669"/>
    <property type="project" value="InterPro"/>
</dbReference>
<dbReference type="PRINTS" id="PR00385">
    <property type="entry name" value="P450"/>
</dbReference>
<evidence type="ECO:0000256" key="3">
    <source>
        <dbReference type="PIRSR" id="PIRSR602401-1"/>
    </source>
</evidence>
<dbReference type="PANTHER" id="PTHR24305">
    <property type="entry name" value="CYTOCHROME P450"/>
    <property type="match status" value="1"/>
</dbReference>
<dbReference type="InterPro" id="IPR036396">
    <property type="entry name" value="Cyt_P450_sf"/>
</dbReference>
<name>G5IXP1_CROWT</name>
<dbReference type="InterPro" id="IPR002401">
    <property type="entry name" value="Cyt_P450_E_grp-I"/>
</dbReference>
<dbReference type="PATRIC" id="fig|423471.3.peg.36"/>
<dbReference type="GO" id="GO:0005506">
    <property type="term" value="F:iron ion binding"/>
    <property type="evidence" value="ECO:0007669"/>
    <property type="project" value="InterPro"/>
</dbReference>
<dbReference type="SUPFAM" id="SSF48264">
    <property type="entry name" value="Cytochrome P450"/>
    <property type="match status" value="1"/>
</dbReference>
<dbReference type="GeneID" id="88764029"/>
<dbReference type="InterPro" id="IPR050121">
    <property type="entry name" value="Cytochrome_P450_monoxygenase"/>
</dbReference>
<dbReference type="PROSITE" id="PS00086">
    <property type="entry name" value="CYTOCHROME_P450"/>
    <property type="match status" value="1"/>
</dbReference>
<dbReference type="InterPro" id="IPR017972">
    <property type="entry name" value="Cyt_P450_CS"/>
</dbReference>
<dbReference type="Gene3D" id="1.10.630.10">
    <property type="entry name" value="Cytochrome P450"/>
    <property type="match status" value="1"/>
</dbReference>
<organism evidence="5 6">
    <name type="scientific">Crocosphaera watsonii WH 0003</name>
    <dbReference type="NCBI Taxonomy" id="423471"/>
    <lineage>
        <taxon>Bacteria</taxon>
        <taxon>Bacillati</taxon>
        <taxon>Cyanobacteriota</taxon>
        <taxon>Cyanophyceae</taxon>
        <taxon>Oscillatoriophycideae</taxon>
        <taxon>Chroococcales</taxon>
        <taxon>Aphanothecaceae</taxon>
        <taxon>Crocosphaera</taxon>
    </lineage>
</organism>
<comment type="cofactor">
    <cofactor evidence="1 3">
        <name>heme</name>
        <dbReference type="ChEBI" id="CHEBI:30413"/>
    </cofactor>
</comment>
<protein>
    <submittedName>
        <fullName evidence="5">Cytochrome P450</fullName>
    </submittedName>
</protein>
<accession>G5IXP1</accession>
<keyword evidence="3 4" id="KW-0479">Metal-binding</keyword>
<dbReference type="CDD" id="cd11053">
    <property type="entry name" value="CYP110-like"/>
    <property type="match status" value="1"/>
</dbReference>
<evidence type="ECO:0000256" key="1">
    <source>
        <dbReference type="ARBA" id="ARBA00001971"/>
    </source>
</evidence>
<dbReference type="PRINTS" id="PR00463">
    <property type="entry name" value="EP450I"/>
</dbReference>
<reference evidence="5 6" key="1">
    <citation type="journal article" date="2011" name="Front. Microbiol.">
        <title>Two Strains of Crocosphaera watsonii with Highly Conserved Genomes are Distinguished by Strain-Specific Features.</title>
        <authorList>
            <person name="Bench S.R."/>
            <person name="Ilikchyan I.N."/>
            <person name="Tripp H.J."/>
            <person name="Zehr J.P."/>
        </authorList>
    </citation>
    <scope>NUCLEOTIDE SEQUENCE [LARGE SCALE GENOMIC DNA]</scope>
    <source>
        <strain evidence="5 6">WH 0003</strain>
    </source>
</reference>
<dbReference type="Pfam" id="PF00067">
    <property type="entry name" value="p450"/>
    <property type="match status" value="1"/>
</dbReference>
<dbReference type="Proteomes" id="UP000003477">
    <property type="component" value="Unassembled WGS sequence"/>
</dbReference>
<dbReference type="AlphaFoldDB" id="G5IXP1"/>
<comment type="caution">
    <text evidence="5">The sequence shown here is derived from an EMBL/GenBank/DDBJ whole genome shotgun (WGS) entry which is preliminary data.</text>
</comment>
<dbReference type="GO" id="GO:0004497">
    <property type="term" value="F:monooxygenase activity"/>
    <property type="evidence" value="ECO:0007669"/>
    <property type="project" value="UniProtKB-KW"/>
</dbReference>
<keyword evidence="3 4" id="KW-0408">Iron</keyword>
<gene>
    <name evidence="5" type="ORF">CWATWH0003_0040</name>
</gene>
<dbReference type="InterPro" id="IPR001128">
    <property type="entry name" value="Cyt_P450"/>
</dbReference>
<keyword evidence="3 4" id="KW-0349">Heme</keyword>
<keyword evidence="4" id="KW-0560">Oxidoreductase</keyword>
<evidence type="ECO:0000313" key="6">
    <source>
        <dbReference type="Proteomes" id="UP000003477"/>
    </source>
</evidence>
<feature type="binding site" description="axial binding residue" evidence="3">
    <location>
        <position position="391"/>
    </location>
    <ligand>
        <name>heme</name>
        <dbReference type="ChEBI" id="CHEBI:30413"/>
    </ligand>
    <ligandPart>
        <name>Fe</name>
        <dbReference type="ChEBI" id="CHEBI:18248"/>
    </ligandPart>
</feature>
<dbReference type="RefSeq" id="WP_007308732.1">
    <property type="nucleotide sequence ID" value="NZ_AESD01000006.1"/>
</dbReference>
<keyword evidence="4" id="KW-0503">Monooxygenase</keyword>
<dbReference type="PANTHER" id="PTHR24305:SF166">
    <property type="entry name" value="CYTOCHROME P450 12A4, MITOCHONDRIAL-RELATED"/>
    <property type="match status" value="1"/>
</dbReference>
<dbReference type="EMBL" id="AESD01000006">
    <property type="protein sequence ID" value="EHJ15301.1"/>
    <property type="molecule type" value="Genomic_DNA"/>
</dbReference>
<evidence type="ECO:0000256" key="4">
    <source>
        <dbReference type="RuleBase" id="RU000461"/>
    </source>
</evidence>
<comment type="similarity">
    <text evidence="2 4">Belongs to the cytochrome P450 family.</text>
</comment>
<sequence>MNLPPTLSQPRLLRLFKLIFYPLDYLEDNYQRYGDIFVAGKSETPFVYISNPQGIQTILTRDKTDFKTGGGSGFLSTLLGDNSLLFLQGERHRRERKLLMPPFHGERLKSYANLIYSISDEVTDKLQINRSFNVRDIMQEITLKVILKAVFGITEGERYQRLQELLKSWLSFFDSPANAILIFFPWLRKNWGNWTPWGRFLQIKAEIQELIYTEIRERREQKKYEGTDILTLLMLAKDEEGKPLSDQELHDELITLLIAGHETTASAFTWALYWIHFCPDVEDKLRFHFSNLNNNTDLLDIVKLPYLDAVCKETLRIYPVLLTTFIRVLQTPLELMGYQFKPGTVFAPAIYLVHHREDIYPNSQQFRPERFLERNFSPYEYFPFGGGSRRCIGMELAKMEMKIVLYTILSKHKLKLPSSRPLKAVRRGLTVAPPSNFKMILSN</sequence>
<evidence type="ECO:0000256" key="2">
    <source>
        <dbReference type="ARBA" id="ARBA00010617"/>
    </source>
</evidence>
<proteinExistence type="inferred from homology"/>
<evidence type="ECO:0000313" key="5">
    <source>
        <dbReference type="EMBL" id="EHJ15301.1"/>
    </source>
</evidence>